<evidence type="ECO:0000259" key="1">
    <source>
        <dbReference type="Pfam" id="PF11706"/>
    </source>
</evidence>
<dbReference type="Pfam" id="PF07336">
    <property type="entry name" value="ABATE"/>
    <property type="match status" value="1"/>
</dbReference>
<dbReference type="PANTHER" id="PTHR35525">
    <property type="entry name" value="BLL6575 PROTEIN"/>
    <property type="match status" value="1"/>
</dbReference>
<reference evidence="2" key="1">
    <citation type="submission" date="2022-10" db="EMBL/GenBank/DDBJ databases">
        <authorList>
            <person name="Mo P."/>
        </authorList>
    </citation>
    <scope>NUCLEOTIDE SEQUENCE</scope>
    <source>
        <strain evidence="2">HUAS 13-4</strain>
    </source>
</reference>
<name>A0ABY6DY70_9ACTN</name>
<dbReference type="InterPro" id="IPR010852">
    <property type="entry name" value="ABATE"/>
</dbReference>
<dbReference type="EMBL" id="CP106793">
    <property type="protein sequence ID" value="UXY18653.1"/>
    <property type="molecule type" value="Genomic_DNA"/>
</dbReference>
<feature type="domain" description="Zinc finger CGNR" evidence="1">
    <location>
        <begin position="152"/>
        <end position="194"/>
    </location>
</feature>
<dbReference type="Proteomes" id="UP001061298">
    <property type="component" value="Chromosome"/>
</dbReference>
<dbReference type="RefSeq" id="WP_263228879.1">
    <property type="nucleotide sequence ID" value="NZ_CP106793.1"/>
</dbReference>
<gene>
    <name evidence="2" type="ORF">N8I84_07870</name>
</gene>
<dbReference type="InterPro" id="IPR021005">
    <property type="entry name" value="Znf_CGNR"/>
</dbReference>
<evidence type="ECO:0000313" key="3">
    <source>
        <dbReference type="Proteomes" id="UP001061298"/>
    </source>
</evidence>
<proteinExistence type="predicted"/>
<dbReference type="Pfam" id="PF11706">
    <property type="entry name" value="zf-CGNR"/>
    <property type="match status" value="1"/>
</dbReference>
<dbReference type="InterPro" id="IPR023286">
    <property type="entry name" value="ABATE_dom_sf"/>
</dbReference>
<keyword evidence="3" id="KW-1185">Reference proteome</keyword>
<dbReference type="SUPFAM" id="SSF160904">
    <property type="entry name" value="Jann2411-like"/>
    <property type="match status" value="1"/>
</dbReference>
<evidence type="ECO:0000313" key="2">
    <source>
        <dbReference type="EMBL" id="UXY18653.1"/>
    </source>
</evidence>
<organism evidence="2 3">
    <name type="scientific">Streptomyces cynarae</name>
    <dbReference type="NCBI Taxonomy" id="2981134"/>
    <lineage>
        <taxon>Bacteria</taxon>
        <taxon>Bacillati</taxon>
        <taxon>Actinomycetota</taxon>
        <taxon>Actinomycetes</taxon>
        <taxon>Kitasatosporales</taxon>
        <taxon>Streptomycetaceae</taxon>
        <taxon>Streptomyces</taxon>
    </lineage>
</organism>
<sequence length="201" mass="21352">MTVTPAPTGNRFRSGSGRLCLDFMRTLRLRGMDAATEELDTPEALSAWVAQLGPYPDDTLVPVPTQAVLRQAREVREAVHTLLTAARSHSGPAGCPPGARALLNRAAAAPPPVPVLDEHGALTYTAADPVGAVLADIARDALDLATSPALERVRACSGPRCAAWFLDTSRPGNRRWCSMGTCGNQAKKTTWRTKQASADRA</sequence>
<dbReference type="PANTHER" id="PTHR35525:SF3">
    <property type="entry name" value="BLL6575 PROTEIN"/>
    <property type="match status" value="1"/>
</dbReference>
<dbReference type="Gene3D" id="1.10.3300.10">
    <property type="entry name" value="Jann2411-like domain"/>
    <property type="match status" value="1"/>
</dbReference>
<accession>A0ABY6DY70</accession>
<protein>
    <submittedName>
        <fullName evidence="2">ABATE domain-containing protein</fullName>
    </submittedName>
</protein>